<gene>
    <name evidence="1" type="ORF">SIL82_09335</name>
</gene>
<dbReference type="EMBL" id="JAWXXV010000001">
    <property type="protein sequence ID" value="MDX5984465.1"/>
    <property type="molecule type" value="Genomic_DNA"/>
</dbReference>
<organism evidence="1 2">
    <name type="scientific">Sphingomonas echinoides</name>
    <dbReference type="NCBI Taxonomy" id="59803"/>
    <lineage>
        <taxon>Bacteria</taxon>
        <taxon>Pseudomonadati</taxon>
        <taxon>Pseudomonadota</taxon>
        <taxon>Alphaproteobacteria</taxon>
        <taxon>Sphingomonadales</taxon>
        <taxon>Sphingomonadaceae</taxon>
        <taxon>Sphingomonas</taxon>
    </lineage>
</organism>
<evidence type="ECO:0008006" key="3">
    <source>
        <dbReference type="Google" id="ProtNLM"/>
    </source>
</evidence>
<comment type="caution">
    <text evidence="1">The sequence shown here is derived from an EMBL/GenBank/DDBJ whole genome shotgun (WGS) entry which is preliminary data.</text>
</comment>
<reference evidence="1 2" key="1">
    <citation type="submission" date="2023-11" db="EMBL/GenBank/DDBJ databases">
        <title>MicrobeMod: A computational toolkit for identifying prokaryotic methylation and restriction-modification with nanopore sequencing.</title>
        <authorList>
            <person name="Crits-Christoph A."/>
            <person name="Kang S.C."/>
            <person name="Lee H."/>
            <person name="Ostrov N."/>
        </authorList>
    </citation>
    <scope>NUCLEOTIDE SEQUENCE [LARGE SCALE GENOMIC DNA]</scope>
    <source>
        <strain evidence="1 2">ATCC 14820</strain>
    </source>
</reference>
<keyword evidence="2" id="KW-1185">Reference proteome</keyword>
<dbReference type="PROSITE" id="PS51257">
    <property type="entry name" value="PROKAR_LIPOPROTEIN"/>
    <property type="match status" value="1"/>
</dbReference>
<dbReference type="Proteomes" id="UP001279660">
    <property type="component" value="Unassembled WGS sequence"/>
</dbReference>
<dbReference type="RefSeq" id="WP_040601578.1">
    <property type="nucleotide sequence ID" value="NZ_JAWXXV010000001.1"/>
</dbReference>
<name>A0ABU4PR78_9SPHN</name>
<accession>A0ABU4PR78</accession>
<evidence type="ECO:0000313" key="1">
    <source>
        <dbReference type="EMBL" id="MDX5984465.1"/>
    </source>
</evidence>
<sequence>MSTRISSLVLLALSLAACGEQRTDHATLAKVEAEQRQARDDSGNIVCAPRGSADFARTCTVDRSETDAGLVLTVRHPDGAFHRLLVTKDGRGVIAADGAETAVVTIIANGEIEVALGGDRYRLPATVKGKAAAAS</sequence>
<proteinExistence type="predicted"/>
<evidence type="ECO:0000313" key="2">
    <source>
        <dbReference type="Proteomes" id="UP001279660"/>
    </source>
</evidence>
<protein>
    <recommendedName>
        <fullName evidence="3">Lipoprotein</fullName>
    </recommendedName>
</protein>